<proteinExistence type="predicted"/>
<sequence length="70" mass="7826">MKKLTMTFQMSNGKQTSLKPAVAKDDLAADDVKKAMGEICTLDIFKKNGIELYRAPKSAHYTETIVTEIF</sequence>
<dbReference type="EMBL" id="CP019609">
    <property type="protein sequence ID" value="AQP53085.1"/>
    <property type="molecule type" value="Genomic_DNA"/>
</dbReference>
<dbReference type="Proteomes" id="UP000188246">
    <property type="component" value="Chromosome"/>
</dbReference>
<organism evidence="1 2">
    <name type="scientific">Vagococcus penaei</name>
    <dbReference type="NCBI Taxonomy" id="633807"/>
    <lineage>
        <taxon>Bacteria</taxon>
        <taxon>Bacillati</taxon>
        <taxon>Bacillota</taxon>
        <taxon>Bacilli</taxon>
        <taxon>Lactobacillales</taxon>
        <taxon>Enterococcaceae</taxon>
        <taxon>Vagococcus</taxon>
    </lineage>
</organism>
<dbReference type="AlphaFoldDB" id="A0A1Q2D455"/>
<protein>
    <submittedName>
        <fullName evidence="1">Uncharacterized protein</fullName>
    </submittedName>
</protein>
<keyword evidence="2" id="KW-1185">Reference proteome</keyword>
<gene>
    <name evidence="1" type="ORF">BW732_01815</name>
</gene>
<dbReference type="KEGG" id="vpi:BW732_01815"/>
<accession>A0A1Q2D455</accession>
<dbReference type="STRING" id="633807.BW732_01815"/>
<evidence type="ECO:0000313" key="1">
    <source>
        <dbReference type="EMBL" id="AQP53085.1"/>
    </source>
</evidence>
<dbReference type="OrthoDB" id="2323347at2"/>
<name>A0A1Q2D455_9ENTE</name>
<evidence type="ECO:0000313" key="2">
    <source>
        <dbReference type="Proteomes" id="UP000188246"/>
    </source>
</evidence>
<dbReference type="InterPro" id="IPR021321">
    <property type="entry name" value="DUF2922"/>
</dbReference>
<reference evidence="1 2" key="1">
    <citation type="journal article" date="2010" name="Int. J. Syst. Evol. Microbiol.">
        <title>Vagococcus penaei sp. nov., isolated from spoilage microbiota of cooked shrimp (Penaeus vannamei).</title>
        <authorList>
            <person name="Jaffres E."/>
            <person name="Prevost H."/>
            <person name="Rossero A."/>
            <person name="Joffraud J.J."/>
            <person name="Dousset X."/>
        </authorList>
    </citation>
    <scope>NUCLEOTIDE SEQUENCE [LARGE SCALE GENOMIC DNA]</scope>
    <source>
        <strain evidence="1 2">CD276</strain>
    </source>
</reference>
<dbReference type="Pfam" id="PF11148">
    <property type="entry name" value="DUF2922"/>
    <property type="match status" value="1"/>
</dbReference>
<dbReference type="RefSeq" id="WP_077275182.1">
    <property type="nucleotide sequence ID" value="NZ_CP019609.1"/>
</dbReference>